<protein>
    <submittedName>
        <fullName evidence="7">YbfB/YjiJ family MFS transporter</fullName>
    </submittedName>
</protein>
<evidence type="ECO:0000256" key="3">
    <source>
        <dbReference type="ARBA" id="ARBA00022989"/>
    </source>
</evidence>
<feature type="transmembrane region" description="Helical" evidence="5">
    <location>
        <begin position="15"/>
        <end position="34"/>
    </location>
</feature>
<feature type="transmembrane region" description="Helical" evidence="5">
    <location>
        <begin position="103"/>
        <end position="123"/>
    </location>
</feature>
<dbReference type="RefSeq" id="WP_269945739.1">
    <property type="nucleotide sequence ID" value="NZ_JAKMUU010000001.1"/>
</dbReference>
<keyword evidence="4 5" id="KW-0472">Membrane</keyword>
<dbReference type="GO" id="GO:0022857">
    <property type="term" value="F:transmembrane transporter activity"/>
    <property type="evidence" value="ECO:0007669"/>
    <property type="project" value="InterPro"/>
</dbReference>
<dbReference type="PANTHER" id="PTHR23537">
    <property type="match status" value="1"/>
</dbReference>
<dbReference type="Pfam" id="PF06779">
    <property type="entry name" value="MFS_4"/>
    <property type="match status" value="1"/>
</dbReference>
<evidence type="ECO:0000313" key="7">
    <source>
        <dbReference type="EMBL" id="MCZ9306536.1"/>
    </source>
</evidence>
<evidence type="ECO:0000256" key="4">
    <source>
        <dbReference type="ARBA" id="ARBA00023136"/>
    </source>
</evidence>
<evidence type="ECO:0000256" key="5">
    <source>
        <dbReference type="SAM" id="Phobius"/>
    </source>
</evidence>
<dbReference type="InterPro" id="IPR010645">
    <property type="entry name" value="MFS_4"/>
</dbReference>
<evidence type="ECO:0000256" key="2">
    <source>
        <dbReference type="ARBA" id="ARBA00022692"/>
    </source>
</evidence>
<evidence type="ECO:0000313" key="8">
    <source>
        <dbReference type="Proteomes" id="UP001146430"/>
    </source>
</evidence>
<feature type="domain" description="Major facilitator superfamily (MFS) profile" evidence="6">
    <location>
        <begin position="178"/>
        <end position="347"/>
    </location>
</feature>
<organism evidence="7 8">
    <name type="scientific">Corynebacterium curieae</name>
    <dbReference type="NCBI Taxonomy" id="2913500"/>
    <lineage>
        <taxon>Bacteria</taxon>
        <taxon>Bacillati</taxon>
        <taxon>Actinomycetota</taxon>
        <taxon>Actinomycetes</taxon>
        <taxon>Mycobacteriales</taxon>
        <taxon>Corynebacteriaceae</taxon>
        <taxon>Corynebacterium</taxon>
    </lineage>
</organism>
<dbReference type="SUPFAM" id="SSF103473">
    <property type="entry name" value="MFS general substrate transporter"/>
    <property type="match status" value="1"/>
</dbReference>
<feature type="transmembrane region" description="Helical" evidence="5">
    <location>
        <begin position="185"/>
        <end position="202"/>
    </location>
</feature>
<comment type="subcellular location">
    <subcellularLocation>
        <location evidence="1">Cell membrane</location>
        <topology evidence="1">Multi-pass membrane protein</topology>
    </subcellularLocation>
</comment>
<evidence type="ECO:0000256" key="1">
    <source>
        <dbReference type="ARBA" id="ARBA00004651"/>
    </source>
</evidence>
<keyword evidence="3 5" id="KW-1133">Transmembrane helix</keyword>
<sequence length="347" mass="37060">MLPIMMVALNWSDSVSAWVATSNYLGYLAGSVVLSKNWLRPTEKSYRANLMFSTLLLALMAATDSPILQVVIRFLAGVSSVVIFVCITQFVAHNLKKPNLVGIVYGGVGLGITVSGATVWLFGQSLQWGMLWLTAAFISAAFSVFAWRWPVTEQDPSSLTGGSESSSNQRSVESKRLAFRLLDSGYFFQGFGYIIIGTYLVALAEPVFGDTAAALTWVLAGIAAIPSPYFWSFMAERFGRRIALMTCYGLQVIGAIAAIFGSSTIFLIVAAVLFGTTFMGVTMLTISTGIAHDIPGGSARLTTWYSMGQVAGPAIIGLAFADSIVSAFIVAGVAILIGMISTQLSRL</sequence>
<dbReference type="Gene3D" id="1.20.1250.20">
    <property type="entry name" value="MFS general substrate transporter like domains"/>
    <property type="match status" value="2"/>
</dbReference>
<evidence type="ECO:0000259" key="6">
    <source>
        <dbReference type="PROSITE" id="PS50850"/>
    </source>
</evidence>
<proteinExistence type="predicted"/>
<feature type="transmembrane region" description="Helical" evidence="5">
    <location>
        <begin position="314"/>
        <end position="340"/>
    </location>
</feature>
<feature type="transmembrane region" description="Helical" evidence="5">
    <location>
        <begin position="46"/>
        <end position="64"/>
    </location>
</feature>
<dbReference type="PROSITE" id="PS50850">
    <property type="entry name" value="MFS"/>
    <property type="match status" value="1"/>
</dbReference>
<dbReference type="InterPro" id="IPR020846">
    <property type="entry name" value="MFS_dom"/>
</dbReference>
<accession>A0A9X3M966</accession>
<dbReference type="EMBL" id="JAKMUU010000001">
    <property type="protein sequence ID" value="MCZ9306536.1"/>
    <property type="molecule type" value="Genomic_DNA"/>
</dbReference>
<feature type="transmembrane region" description="Helical" evidence="5">
    <location>
        <begin position="252"/>
        <end position="274"/>
    </location>
</feature>
<name>A0A9X3M966_9CORY</name>
<reference evidence="7" key="1">
    <citation type="submission" date="2022-02" db="EMBL/GenBank/DDBJ databases">
        <title>Corynebacterium sp. from urogenital microbiome.</title>
        <authorList>
            <person name="Cappelli E.A."/>
            <person name="Ribeiro T.G."/>
            <person name="Peixe L."/>
        </authorList>
    </citation>
    <scope>NUCLEOTIDE SEQUENCE</scope>
    <source>
        <strain evidence="7">C8Ua_181</strain>
    </source>
</reference>
<dbReference type="GO" id="GO:0005886">
    <property type="term" value="C:plasma membrane"/>
    <property type="evidence" value="ECO:0007669"/>
    <property type="project" value="UniProtKB-SubCell"/>
</dbReference>
<gene>
    <name evidence="7" type="ORF">L8V01_03430</name>
</gene>
<feature type="transmembrane region" description="Helical" evidence="5">
    <location>
        <begin position="70"/>
        <end position="91"/>
    </location>
</feature>
<feature type="transmembrane region" description="Helical" evidence="5">
    <location>
        <begin position="214"/>
        <end position="231"/>
    </location>
</feature>
<comment type="caution">
    <text evidence="7">The sequence shown here is derived from an EMBL/GenBank/DDBJ whole genome shotgun (WGS) entry which is preliminary data.</text>
</comment>
<dbReference type="InterPro" id="IPR036259">
    <property type="entry name" value="MFS_trans_sf"/>
</dbReference>
<dbReference type="PANTHER" id="PTHR23537:SF1">
    <property type="entry name" value="SUGAR TRANSPORTER"/>
    <property type="match status" value="1"/>
</dbReference>
<feature type="transmembrane region" description="Helical" evidence="5">
    <location>
        <begin position="129"/>
        <end position="147"/>
    </location>
</feature>
<dbReference type="Proteomes" id="UP001146430">
    <property type="component" value="Unassembled WGS sequence"/>
</dbReference>
<dbReference type="AlphaFoldDB" id="A0A9X3M966"/>
<keyword evidence="2 5" id="KW-0812">Transmembrane</keyword>